<organism evidence="1 2">
    <name type="scientific">Camellia lanceoleosa</name>
    <dbReference type="NCBI Taxonomy" id="1840588"/>
    <lineage>
        <taxon>Eukaryota</taxon>
        <taxon>Viridiplantae</taxon>
        <taxon>Streptophyta</taxon>
        <taxon>Embryophyta</taxon>
        <taxon>Tracheophyta</taxon>
        <taxon>Spermatophyta</taxon>
        <taxon>Magnoliopsida</taxon>
        <taxon>eudicotyledons</taxon>
        <taxon>Gunneridae</taxon>
        <taxon>Pentapetalae</taxon>
        <taxon>asterids</taxon>
        <taxon>Ericales</taxon>
        <taxon>Theaceae</taxon>
        <taxon>Camellia</taxon>
    </lineage>
</organism>
<dbReference type="EMBL" id="CM045761">
    <property type="protein sequence ID" value="KAI8015656.1"/>
    <property type="molecule type" value="Genomic_DNA"/>
</dbReference>
<dbReference type="Proteomes" id="UP001060215">
    <property type="component" value="Chromosome 4"/>
</dbReference>
<sequence length="163" mass="17859">MSVHEGRIYQLKLFCDKDYPEKPPSVRFHSRINMTCVNHETGVVIDKVQEETKSRAAVRISVPRNDDYNGKKEEANCKSTSMVVETVNGMGKAIFGGACVGREVALVMSSMNVKNEANRPVDDDISNPGLLKSLSGSDLIRPGLNIEVVLTKALRGNPNPQST</sequence>
<evidence type="ECO:0000313" key="1">
    <source>
        <dbReference type="EMBL" id="KAI8015656.1"/>
    </source>
</evidence>
<name>A0ACC0HUM7_9ERIC</name>
<gene>
    <name evidence="1" type="ORF">LOK49_LG05G01269</name>
</gene>
<proteinExistence type="predicted"/>
<reference evidence="1 2" key="1">
    <citation type="journal article" date="2022" name="Plant J.">
        <title>Chromosome-level genome of Camellia lanceoleosa provides a valuable resource for understanding genome evolution and self-incompatibility.</title>
        <authorList>
            <person name="Gong W."/>
            <person name="Xiao S."/>
            <person name="Wang L."/>
            <person name="Liao Z."/>
            <person name="Chang Y."/>
            <person name="Mo W."/>
            <person name="Hu G."/>
            <person name="Li W."/>
            <person name="Zhao G."/>
            <person name="Zhu H."/>
            <person name="Hu X."/>
            <person name="Ji K."/>
            <person name="Xiang X."/>
            <person name="Song Q."/>
            <person name="Yuan D."/>
            <person name="Jin S."/>
            <person name="Zhang L."/>
        </authorList>
    </citation>
    <scope>NUCLEOTIDE SEQUENCE [LARGE SCALE GENOMIC DNA]</scope>
    <source>
        <strain evidence="1">SQ_2022a</strain>
    </source>
</reference>
<comment type="caution">
    <text evidence="1">The sequence shown here is derived from an EMBL/GenBank/DDBJ whole genome shotgun (WGS) entry which is preliminary data.</text>
</comment>
<evidence type="ECO:0000313" key="2">
    <source>
        <dbReference type="Proteomes" id="UP001060215"/>
    </source>
</evidence>
<accession>A0ACC0HUM7</accession>
<keyword evidence="2" id="KW-1185">Reference proteome</keyword>
<protein>
    <submittedName>
        <fullName evidence="1">Ubiquitin-conjugating enzyme E2 variant 1C</fullName>
    </submittedName>
</protein>